<proteinExistence type="predicted"/>
<dbReference type="SUPFAM" id="SSF47598">
    <property type="entry name" value="Ribbon-helix-helix"/>
    <property type="match status" value="1"/>
</dbReference>
<comment type="caution">
    <text evidence="2">The sequence shown here is derived from an EMBL/GenBank/DDBJ whole genome shotgun (WGS) entry which is preliminary data.</text>
</comment>
<dbReference type="InterPro" id="IPR010985">
    <property type="entry name" value="Ribbon_hlx_hlx"/>
</dbReference>
<reference evidence="2 3" key="1">
    <citation type="submission" date="2019-10" db="EMBL/GenBank/DDBJ databases">
        <title>Glycomyces albidus sp. nov., a novel actinomycete isolated from rhizosphere soil of wheat (Triticum aestivum L.).</title>
        <authorList>
            <person name="Qian L."/>
        </authorList>
    </citation>
    <scope>NUCLEOTIDE SEQUENCE [LARGE SCALE GENOMIC DNA]</scope>
    <source>
        <strain evidence="2 3">NEAU-7082</strain>
    </source>
</reference>
<evidence type="ECO:0000313" key="3">
    <source>
        <dbReference type="Proteomes" id="UP000477750"/>
    </source>
</evidence>
<organism evidence="2 3">
    <name type="scientific">Glycomyces albidus</name>
    <dbReference type="NCBI Taxonomy" id="2656774"/>
    <lineage>
        <taxon>Bacteria</taxon>
        <taxon>Bacillati</taxon>
        <taxon>Actinomycetota</taxon>
        <taxon>Actinomycetes</taxon>
        <taxon>Glycomycetales</taxon>
        <taxon>Glycomycetaceae</taxon>
        <taxon>Glycomyces</taxon>
    </lineage>
</organism>
<sequence length="88" mass="10168">MAEETRAVYLRGLDPETYKWLKVRAARHERSMQAELRAMILRIKDADEAGDSSAEAMFERIMGDSEGFGEDEFVIPRRKGRFRPVDFG</sequence>
<protein>
    <recommendedName>
        <fullName evidence="1">Antitoxin FitA-like ribbon-helix-helix domain-containing protein</fullName>
    </recommendedName>
</protein>
<evidence type="ECO:0000259" key="1">
    <source>
        <dbReference type="Pfam" id="PF22513"/>
    </source>
</evidence>
<dbReference type="Gene3D" id="1.10.1220.10">
    <property type="entry name" value="Met repressor-like"/>
    <property type="match status" value="1"/>
</dbReference>
<keyword evidence="3" id="KW-1185">Reference proteome</keyword>
<dbReference type="GO" id="GO:0006355">
    <property type="term" value="P:regulation of DNA-templated transcription"/>
    <property type="evidence" value="ECO:0007669"/>
    <property type="project" value="InterPro"/>
</dbReference>
<feature type="domain" description="Antitoxin FitA-like ribbon-helix-helix" evidence="1">
    <location>
        <begin position="10"/>
        <end position="40"/>
    </location>
</feature>
<dbReference type="InterPro" id="IPR013321">
    <property type="entry name" value="Arc_rbn_hlx_hlx"/>
</dbReference>
<evidence type="ECO:0000313" key="2">
    <source>
        <dbReference type="EMBL" id="MQM27837.1"/>
    </source>
</evidence>
<dbReference type="Pfam" id="PF22513">
    <property type="entry name" value="FitA-like_RHH"/>
    <property type="match status" value="1"/>
</dbReference>
<name>A0A6L5GDR3_9ACTN</name>
<gene>
    <name evidence="2" type="ORF">GFD30_20015</name>
</gene>
<dbReference type="Proteomes" id="UP000477750">
    <property type="component" value="Unassembled WGS sequence"/>
</dbReference>
<dbReference type="AlphaFoldDB" id="A0A6L5GDR3"/>
<dbReference type="InterPro" id="IPR053853">
    <property type="entry name" value="FitA-like_RHH"/>
</dbReference>
<accession>A0A6L5GDR3</accession>
<dbReference type="RefSeq" id="WP_153026951.1">
    <property type="nucleotide sequence ID" value="NZ_WIAO01000029.1"/>
</dbReference>
<dbReference type="EMBL" id="WIAO01000029">
    <property type="protein sequence ID" value="MQM27837.1"/>
    <property type="molecule type" value="Genomic_DNA"/>
</dbReference>